<reference evidence="1 2" key="1">
    <citation type="submission" date="2020-12" db="EMBL/GenBank/DDBJ databases">
        <title>Novel Thalassolituus-related marine hydrocarbonoclastic bacteria mediated algae-derived hydrocarbons mineralization in twilight zone of the northern South China Sea.</title>
        <authorList>
            <person name="Dong C."/>
        </authorList>
    </citation>
    <scope>NUCLEOTIDE SEQUENCE [LARGE SCALE GENOMIC DNA]</scope>
    <source>
        <strain evidence="1 2">IMCC1826</strain>
    </source>
</reference>
<comment type="caution">
    <text evidence="1">The sequence shown here is derived from an EMBL/GenBank/DDBJ whole genome shotgun (WGS) entry which is preliminary data.</text>
</comment>
<dbReference type="RefSeq" id="WP_225671146.1">
    <property type="nucleotide sequence ID" value="NZ_JAEDAH010000007.1"/>
</dbReference>
<sequence length="78" mass="8755">MNSVAQATIYPVTCPGCDTITSQRADQILQRPYVNCRRCDTTITLNESQLNRIRRTIADLNECLQRAPVSATRAEEQA</sequence>
<protein>
    <submittedName>
        <fullName evidence="1">Uncharacterized protein</fullName>
    </submittedName>
</protein>
<proteinExistence type="predicted"/>
<organism evidence="1 2">
    <name type="scientific">Thalassolituus marinus</name>
    <dbReference type="NCBI Taxonomy" id="671053"/>
    <lineage>
        <taxon>Bacteria</taxon>
        <taxon>Pseudomonadati</taxon>
        <taxon>Pseudomonadota</taxon>
        <taxon>Gammaproteobacteria</taxon>
        <taxon>Oceanospirillales</taxon>
        <taxon>Oceanospirillaceae</taxon>
        <taxon>Thalassolituus</taxon>
    </lineage>
</organism>
<evidence type="ECO:0000313" key="1">
    <source>
        <dbReference type="EMBL" id="MCA6062304.1"/>
    </source>
</evidence>
<evidence type="ECO:0000313" key="2">
    <source>
        <dbReference type="Proteomes" id="UP000714380"/>
    </source>
</evidence>
<keyword evidence="2" id="KW-1185">Reference proteome</keyword>
<dbReference type="Proteomes" id="UP000714380">
    <property type="component" value="Unassembled WGS sequence"/>
</dbReference>
<dbReference type="EMBL" id="JAEDAH010000007">
    <property type="protein sequence ID" value="MCA6062304.1"/>
    <property type="molecule type" value="Genomic_DNA"/>
</dbReference>
<name>A0ABS7ZL43_9GAMM</name>
<gene>
    <name evidence="1" type="ORF">I9W95_01660</name>
</gene>
<accession>A0ABS7ZL43</accession>